<dbReference type="EMBL" id="CASHTH010002955">
    <property type="protein sequence ID" value="CAI8037642.1"/>
    <property type="molecule type" value="Genomic_DNA"/>
</dbReference>
<accession>A0AA35SYH9</accession>
<dbReference type="InterPro" id="IPR023606">
    <property type="entry name" value="CoA-Trfase_III_dom_1_sf"/>
</dbReference>
<name>A0AA35SYH9_GEOBA</name>
<reference evidence="4" key="1">
    <citation type="submission" date="2023-03" db="EMBL/GenBank/DDBJ databases">
        <authorList>
            <person name="Steffen K."/>
            <person name="Cardenas P."/>
        </authorList>
    </citation>
    <scope>NUCLEOTIDE SEQUENCE</scope>
</reference>
<dbReference type="Pfam" id="PF02515">
    <property type="entry name" value="CoA_transf_3"/>
    <property type="match status" value="1"/>
</dbReference>
<evidence type="ECO:0000256" key="3">
    <source>
        <dbReference type="SAM" id="MobiDB-lite"/>
    </source>
</evidence>
<dbReference type="Gene3D" id="3.40.50.10540">
    <property type="entry name" value="Crotonobetainyl-coa:carnitine coa-transferase, domain 1"/>
    <property type="match status" value="1"/>
</dbReference>
<dbReference type="Proteomes" id="UP001174909">
    <property type="component" value="Unassembled WGS sequence"/>
</dbReference>
<keyword evidence="2" id="KW-0808">Transferase</keyword>
<dbReference type="AlphaFoldDB" id="A0AA35SYH9"/>
<keyword evidence="5" id="KW-1185">Reference proteome</keyword>
<evidence type="ECO:0000313" key="4">
    <source>
        <dbReference type="EMBL" id="CAI8037642.1"/>
    </source>
</evidence>
<evidence type="ECO:0000313" key="5">
    <source>
        <dbReference type="Proteomes" id="UP001174909"/>
    </source>
</evidence>
<organism evidence="4 5">
    <name type="scientific">Geodia barretti</name>
    <name type="common">Barrett's horny sponge</name>
    <dbReference type="NCBI Taxonomy" id="519541"/>
    <lineage>
        <taxon>Eukaryota</taxon>
        <taxon>Metazoa</taxon>
        <taxon>Porifera</taxon>
        <taxon>Demospongiae</taxon>
        <taxon>Heteroscleromorpha</taxon>
        <taxon>Tetractinellida</taxon>
        <taxon>Astrophorina</taxon>
        <taxon>Geodiidae</taxon>
        <taxon>Geodia</taxon>
    </lineage>
</organism>
<dbReference type="InterPro" id="IPR050483">
    <property type="entry name" value="CoA-transferase_III_domain"/>
</dbReference>
<comment type="similarity">
    <text evidence="1">Belongs to the CoA-transferase III family.</text>
</comment>
<protein>
    <submittedName>
        <fullName evidence="4">Formyl-CoA:oxalate CoA-transferase</fullName>
    </submittedName>
</protein>
<evidence type="ECO:0000256" key="2">
    <source>
        <dbReference type="ARBA" id="ARBA00022679"/>
    </source>
</evidence>
<dbReference type="InterPro" id="IPR003673">
    <property type="entry name" value="CoA-Trfase_fam_III"/>
</dbReference>
<dbReference type="GO" id="GO:0008410">
    <property type="term" value="F:CoA-transferase activity"/>
    <property type="evidence" value="ECO:0007669"/>
    <property type="project" value="TreeGrafter"/>
</dbReference>
<feature type="region of interest" description="Disordered" evidence="3">
    <location>
        <begin position="142"/>
        <end position="172"/>
    </location>
</feature>
<feature type="compositionally biased region" description="Basic residues" evidence="3">
    <location>
        <begin position="142"/>
        <end position="154"/>
    </location>
</feature>
<proteinExistence type="inferred from homology"/>
<sequence length="253" mass="27452">MARRGCGQGRKPWEGRPRSHNRWLAGDSNYFLNFNSNKRSVTLNLKTERGKELLLDLVKQADVVTENLSPGAIERMGLGYDTLSAVNPRIILARIKGFGTYGPYSNIKSFDPVAKAAGGAFCATGEARWSSHETGTLRRRFRHRNARLGRHTRRPLAAPDDRQGPAGRGLHAGRDVTPIPEEYEAFTNVLADLGHSGVSREVGKLKATVFDEGKIIVAPGGLGKAQFGVQTQHLIDNLGNISVVVCARGPCGG</sequence>
<comment type="caution">
    <text evidence="4">The sequence shown here is derived from an EMBL/GenBank/DDBJ whole genome shotgun (WGS) entry which is preliminary data.</text>
</comment>
<evidence type="ECO:0000256" key="1">
    <source>
        <dbReference type="ARBA" id="ARBA00008383"/>
    </source>
</evidence>
<gene>
    <name evidence="4" type="ORF">GBAR_LOCUS21056</name>
</gene>
<dbReference type="PANTHER" id="PTHR48207">
    <property type="entry name" value="SUCCINATE--HYDROXYMETHYLGLUTARATE COA-TRANSFERASE"/>
    <property type="match status" value="1"/>
</dbReference>
<dbReference type="SUPFAM" id="SSF89796">
    <property type="entry name" value="CoA-transferase family III (CaiB/BaiF)"/>
    <property type="match status" value="1"/>
</dbReference>
<dbReference type="PANTHER" id="PTHR48207:SF3">
    <property type="entry name" value="SUCCINATE--HYDROXYMETHYLGLUTARATE COA-TRANSFERASE"/>
    <property type="match status" value="1"/>
</dbReference>